<evidence type="ECO:0000313" key="3">
    <source>
        <dbReference type="EMBL" id="KAG7087161.1"/>
    </source>
</evidence>
<proteinExistence type="predicted"/>
<name>A0A9P7RP13_9AGAR</name>
<sequence>MTMEAGQPDPSVFFKTLASNIKSNLLDVDCAWPYGSPFPPNILKDYMGIIRDTLVLFLAYHHQLGLAARTGQHEFAQTYDQFAVQYPTLNYALTKDMNFRNLARQILRICTEFVRPLSKPIAHLQLAHYPQLLGVYRVRFFDTIDNWVRRFSQGSPPRLYSTPVTVYMNTPVLPNLSNPLPIPPSHHIFPEGRLESLWRRPLSTPSGATPQPQPPVLPFFGTEGGSQSSRIYEIPAMRSSPNPHLEVTRGQTWNSNSPRDNPPEAAGITIPPRAGPVSTTPPPLEMDPRTVQRLISLYDDLMRAVELVEQEGSTFEFAQVAEAFSDALYSIFGPIQDRLSGEIRFWYDEFRMRDQHARMAPVELGTVARYDPAVDFYNRLRSLSILPEDDIPSSPNQEPSFLTIRDPVPIVNAQIDGDTPPQGPSTFLRSTTTSPYGHHGRGVGPSHTSVSPPNAANISGMATPHFGNTVVGADGQEREHAQDTRRAATPLPQRDNDPRVRGIPSTGTGTGTPRRRILRHTTPSSVLHDVDTTMTSGTRGGSISVFQPAPTPALTPPGGVSVEVVQYDATLSFRRRVAPAPAEAGNSNGHNTGISSVPGESPFDVNHSSGGGGMGTGAVNLDRDIRNPAAHGGEPDIHIRVRRNPLTRYSNVSCGRGRNRCCGRRGGGGGYCSCHCNDDGTSNEDESDPLSRPYVHREHQPDLFPPVVDCLPDTIFPTSSPDPSTSLPFPAKIHPSLLHNPMGYLNPVGLRWNITQSPESASFRTKFGMVIPIGLSEDALLVDEGRNVNVFRGTSEHKIWVEADSQYAANSVLQWWMMDQRWGPIKIEKQTTITLRDVLLAIQDYFATPLTLADYQTVVGSPTNTEYSNLDRLVAARRERGRRNDLMEVVMAEDVRYFGNFRRSDVLGTYSTFHGMRTEVRRDGTWVMVMSLGPEVQRYY</sequence>
<feature type="region of interest" description="Disordered" evidence="1">
    <location>
        <begin position="415"/>
        <end position="516"/>
    </location>
</feature>
<dbReference type="Proteomes" id="UP001049176">
    <property type="component" value="Chromosome 9"/>
</dbReference>
<feature type="domain" description="DUF6699" evidence="2">
    <location>
        <begin position="750"/>
        <end position="919"/>
    </location>
</feature>
<feature type="compositionally biased region" description="Polar residues" evidence="1">
    <location>
        <begin position="424"/>
        <end position="435"/>
    </location>
</feature>
<feature type="compositionally biased region" description="Polar residues" evidence="1">
    <location>
        <begin position="249"/>
        <end position="259"/>
    </location>
</feature>
<dbReference type="KEGG" id="more:E1B28_013142"/>
<accession>A0A9P7RP13</accession>
<gene>
    <name evidence="3" type="ORF">E1B28_013142</name>
</gene>
<evidence type="ECO:0000256" key="1">
    <source>
        <dbReference type="SAM" id="MobiDB-lite"/>
    </source>
</evidence>
<feature type="compositionally biased region" description="Polar residues" evidence="1">
    <location>
        <begin position="446"/>
        <end position="457"/>
    </location>
</feature>
<dbReference type="RefSeq" id="XP_043003632.1">
    <property type="nucleotide sequence ID" value="XM_043158288.1"/>
</dbReference>
<feature type="region of interest" description="Disordered" evidence="1">
    <location>
        <begin position="238"/>
        <end position="286"/>
    </location>
</feature>
<reference evidence="3" key="1">
    <citation type="journal article" date="2021" name="Genome Biol. Evol.">
        <title>The assembled and annotated genome of the fairy-ring fungus Marasmius oreades.</title>
        <authorList>
            <person name="Hiltunen M."/>
            <person name="Ament-Velasquez S.L."/>
            <person name="Johannesson H."/>
        </authorList>
    </citation>
    <scope>NUCLEOTIDE SEQUENCE</scope>
    <source>
        <strain evidence="3">03SP1</strain>
    </source>
</reference>
<protein>
    <recommendedName>
        <fullName evidence="2">DUF6699 domain-containing protein</fullName>
    </recommendedName>
</protein>
<dbReference type="OrthoDB" id="3241567at2759"/>
<comment type="caution">
    <text evidence="3">The sequence shown here is derived from an EMBL/GenBank/DDBJ whole genome shotgun (WGS) entry which is preliminary data.</text>
</comment>
<dbReference type="InterPro" id="IPR046522">
    <property type="entry name" value="DUF6699"/>
</dbReference>
<feature type="compositionally biased region" description="Polar residues" evidence="1">
    <location>
        <begin position="585"/>
        <end position="595"/>
    </location>
</feature>
<dbReference type="GeneID" id="66082217"/>
<keyword evidence="4" id="KW-1185">Reference proteome</keyword>
<feature type="compositionally biased region" description="Basic and acidic residues" evidence="1">
    <location>
        <begin position="475"/>
        <end position="486"/>
    </location>
</feature>
<organism evidence="3 4">
    <name type="scientific">Marasmius oreades</name>
    <name type="common">fairy-ring Marasmius</name>
    <dbReference type="NCBI Taxonomy" id="181124"/>
    <lineage>
        <taxon>Eukaryota</taxon>
        <taxon>Fungi</taxon>
        <taxon>Dikarya</taxon>
        <taxon>Basidiomycota</taxon>
        <taxon>Agaricomycotina</taxon>
        <taxon>Agaricomycetes</taxon>
        <taxon>Agaricomycetidae</taxon>
        <taxon>Agaricales</taxon>
        <taxon>Marasmiineae</taxon>
        <taxon>Marasmiaceae</taxon>
        <taxon>Marasmius</taxon>
    </lineage>
</organism>
<evidence type="ECO:0000259" key="2">
    <source>
        <dbReference type="Pfam" id="PF20415"/>
    </source>
</evidence>
<dbReference type="EMBL" id="CM032189">
    <property type="protein sequence ID" value="KAG7087161.1"/>
    <property type="molecule type" value="Genomic_DNA"/>
</dbReference>
<dbReference type="AlphaFoldDB" id="A0A9P7RP13"/>
<dbReference type="Pfam" id="PF20415">
    <property type="entry name" value="DUF6699"/>
    <property type="match status" value="1"/>
</dbReference>
<feature type="region of interest" description="Disordered" evidence="1">
    <location>
        <begin position="580"/>
        <end position="600"/>
    </location>
</feature>
<evidence type="ECO:0000313" key="4">
    <source>
        <dbReference type="Proteomes" id="UP001049176"/>
    </source>
</evidence>